<proteinExistence type="predicted"/>
<dbReference type="InterPro" id="IPR010982">
    <property type="entry name" value="Lambda_DNA-bd_dom_sf"/>
</dbReference>
<keyword evidence="2" id="KW-1185">Reference proteome</keyword>
<dbReference type="InterPro" id="IPR001387">
    <property type="entry name" value="Cro/C1-type_HTH"/>
</dbReference>
<protein>
    <submittedName>
        <fullName evidence="1">Helix-turn-helix transcriptional regulator</fullName>
    </submittedName>
</protein>
<evidence type="ECO:0000313" key="1">
    <source>
        <dbReference type="EMBL" id="MEQ2359095.1"/>
    </source>
</evidence>
<sequence>MSAFSEVLTEYIKARHVKVAPMTKYCGIDRSTMYKLISGKRNPPSKDIFEKMAQFMHLTPAETQRFEEAWEVTVIGPEVYYKRKSVENFIRHFPSHFSVSPDEFIFSSKLIQNNQESDCTVLTSLQNVNYFIHKMFLAEASRSSGKISLFLQPDHEFVFHLLSTLAPSDTLEVQHILCLNSEDTFTEQHELVNLKYLDAIFPIYMSGLNYTLWYYYDNIPSHYQNMNIFPCMILTSDAALMCTADGQSGIFYRNSDVIHMLQEMYNTYLEQCSQLFLPTAFLPDNFSNVFNTIFEVSEEAPTFALQPEVCITPFISEKILKQAFNYDIPHSEEIIKQAALAFRGNMKRLTDSQTYVYFTADGLLQFAASGRTAEIPEVFYHKFTVEHRIEMLHGVAESCRKGSYRILQKPLNHLPSNLHLCIRGNVGTLIFQKYNGEVMLFTIQEYGLLETFLDYLQNMLESSFYTSEEAAAYVESIIYQLENGELS</sequence>
<organism evidence="1 2">
    <name type="scientific">Blautia intestinihominis</name>
    <dbReference type="NCBI Taxonomy" id="3133152"/>
    <lineage>
        <taxon>Bacteria</taxon>
        <taxon>Bacillati</taxon>
        <taxon>Bacillota</taxon>
        <taxon>Clostridia</taxon>
        <taxon>Lachnospirales</taxon>
        <taxon>Lachnospiraceae</taxon>
        <taxon>Blautia</taxon>
    </lineage>
</organism>
<evidence type="ECO:0000313" key="2">
    <source>
        <dbReference type="Proteomes" id="UP001446032"/>
    </source>
</evidence>
<name>A0ABV1ALP0_9FIRM</name>
<reference evidence="1 2" key="1">
    <citation type="submission" date="2024-03" db="EMBL/GenBank/DDBJ databases">
        <title>Human intestinal bacterial collection.</title>
        <authorList>
            <person name="Pauvert C."/>
            <person name="Hitch T.C.A."/>
            <person name="Clavel T."/>
        </authorList>
    </citation>
    <scope>NUCLEOTIDE SEQUENCE [LARGE SCALE GENOMIC DNA]</scope>
    <source>
        <strain evidence="1 2">CLA-AA-H95</strain>
    </source>
</reference>
<comment type="caution">
    <text evidence="1">The sequence shown here is derived from an EMBL/GenBank/DDBJ whole genome shotgun (WGS) entry which is preliminary data.</text>
</comment>
<gene>
    <name evidence="1" type="ORF">WMO75_12295</name>
</gene>
<dbReference type="EMBL" id="JBBMEI010000039">
    <property type="protein sequence ID" value="MEQ2359095.1"/>
    <property type="molecule type" value="Genomic_DNA"/>
</dbReference>
<accession>A0ABV1ALP0</accession>
<dbReference type="RefSeq" id="WP_349078109.1">
    <property type="nucleotide sequence ID" value="NZ_JBBMEI010000039.1"/>
</dbReference>
<dbReference type="CDD" id="cd00093">
    <property type="entry name" value="HTH_XRE"/>
    <property type="match status" value="1"/>
</dbReference>
<dbReference type="SUPFAM" id="SSF47413">
    <property type="entry name" value="lambda repressor-like DNA-binding domains"/>
    <property type="match status" value="1"/>
</dbReference>
<dbReference type="Proteomes" id="UP001446032">
    <property type="component" value="Unassembled WGS sequence"/>
</dbReference>